<protein>
    <submittedName>
        <fullName evidence="4">Uncharacterized protein</fullName>
    </submittedName>
</protein>
<reference evidence="4 5" key="1">
    <citation type="journal article" date="2023" name="Arcadia Sci">
        <title>De novo assembly of a long-read Amblyomma americanum tick genome.</title>
        <authorList>
            <person name="Chou S."/>
            <person name="Poskanzer K.E."/>
            <person name="Rollins M."/>
            <person name="Thuy-Boun P.S."/>
        </authorList>
    </citation>
    <scope>NUCLEOTIDE SEQUENCE [LARGE SCALE GENOMIC DNA]</scope>
    <source>
        <strain evidence="4">F_SG_1</strain>
        <tissue evidence="4">Salivary glands</tissue>
    </source>
</reference>
<evidence type="ECO:0000313" key="5">
    <source>
        <dbReference type="Proteomes" id="UP001321473"/>
    </source>
</evidence>
<evidence type="ECO:0000256" key="1">
    <source>
        <dbReference type="ARBA" id="ARBA00022460"/>
    </source>
</evidence>
<feature type="region of interest" description="Disordered" evidence="3">
    <location>
        <begin position="29"/>
        <end position="62"/>
    </location>
</feature>
<dbReference type="Pfam" id="PF00379">
    <property type="entry name" value="Chitin_bind_4"/>
    <property type="match status" value="1"/>
</dbReference>
<dbReference type="GO" id="GO:0008010">
    <property type="term" value="F:structural constituent of chitin-based larval cuticle"/>
    <property type="evidence" value="ECO:0007669"/>
    <property type="project" value="TreeGrafter"/>
</dbReference>
<dbReference type="PANTHER" id="PTHR10380:SF235">
    <property type="entry name" value="CUTICULAR PROTEIN 73D, ISOFORM B"/>
    <property type="match status" value="1"/>
</dbReference>
<evidence type="ECO:0000313" key="4">
    <source>
        <dbReference type="EMBL" id="KAK8787507.1"/>
    </source>
</evidence>
<dbReference type="PANTHER" id="PTHR10380">
    <property type="entry name" value="CUTICLE PROTEIN"/>
    <property type="match status" value="1"/>
</dbReference>
<organism evidence="4 5">
    <name type="scientific">Amblyomma americanum</name>
    <name type="common">Lone star tick</name>
    <dbReference type="NCBI Taxonomy" id="6943"/>
    <lineage>
        <taxon>Eukaryota</taxon>
        <taxon>Metazoa</taxon>
        <taxon>Ecdysozoa</taxon>
        <taxon>Arthropoda</taxon>
        <taxon>Chelicerata</taxon>
        <taxon>Arachnida</taxon>
        <taxon>Acari</taxon>
        <taxon>Parasitiformes</taxon>
        <taxon>Ixodida</taxon>
        <taxon>Ixodoidea</taxon>
        <taxon>Ixodidae</taxon>
        <taxon>Amblyomminae</taxon>
        <taxon>Amblyomma</taxon>
    </lineage>
</organism>
<keyword evidence="1 2" id="KW-0193">Cuticle</keyword>
<dbReference type="InterPro" id="IPR050468">
    <property type="entry name" value="Cuticle_Struct_Prot"/>
</dbReference>
<dbReference type="PROSITE" id="PS00233">
    <property type="entry name" value="CHIT_BIND_RR_1"/>
    <property type="match status" value="1"/>
</dbReference>
<name>A0AAQ4FJQ9_AMBAM</name>
<proteinExistence type="predicted"/>
<dbReference type="EMBL" id="JARKHS020001746">
    <property type="protein sequence ID" value="KAK8787507.1"/>
    <property type="molecule type" value="Genomic_DNA"/>
</dbReference>
<feature type="compositionally biased region" description="Low complexity" evidence="3">
    <location>
        <begin position="45"/>
        <end position="57"/>
    </location>
</feature>
<comment type="caution">
    <text evidence="4">The sequence shown here is derived from an EMBL/GenBank/DDBJ whole genome shotgun (WGS) entry which is preliminary data.</text>
</comment>
<dbReference type="PROSITE" id="PS51155">
    <property type="entry name" value="CHIT_BIND_RR_2"/>
    <property type="match status" value="1"/>
</dbReference>
<dbReference type="Proteomes" id="UP001321473">
    <property type="component" value="Unassembled WGS sequence"/>
</dbReference>
<sequence>MRDNHKRKKKVITASGSSPLWHAFRPAAGRIGGDRIKGPSSGGLDTSDPSTAAAASSKHVDEAAAESTHSQVTFSALCLAVLANAGNLGGGFVGGGFGGLGAGLGGGVYGGGLGGGLGVHHGGGYRGGYGGVYGGGLGGGYYGGGGGGYYGGGYRAAYEDVRPKPYNFGYVAQGPDGSSSRQEVADGSGRVQGVYTLSTPEGGQRRVKYAADAGGFRASVDTNEPGTANESPADVAFRSSQPPASVLAAKYGPVGTRGGYGGAGYGYGGGVYRAGAGGYGGAYGVGGLGGYGLGGYGGGVGGLGGGVGVYRGAGGYGKHGAGGAGWW</sequence>
<accession>A0AAQ4FJQ9</accession>
<gene>
    <name evidence="4" type="ORF">V5799_022707</name>
</gene>
<dbReference type="InterPro" id="IPR031311">
    <property type="entry name" value="CHIT_BIND_RR_consensus"/>
</dbReference>
<feature type="region of interest" description="Disordered" evidence="3">
    <location>
        <begin position="219"/>
        <end position="239"/>
    </location>
</feature>
<dbReference type="InterPro" id="IPR000618">
    <property type="entry name" value="Insect_cuticle"/>
</dbReference>
<evidence type="ECO:0000256" key="2">
    <source>
        <dbReference type="PROSITE-ProRule" id="PRU00497"/>
    </source>
</evidence>
<dbReference type="GO" id="GO:0062129">
    <property type="term" value="C:chitin-based extracellular matrix"/>
    <property type="evidence" value="ECO:0007669"/>
    <property type="project" value="TreeGrafter"/>
</dbReference>
<keyword evidence="5" id="KW-1185">Reference proteome</keyword>
<dbReference type="AlphaFoldDB" id="A0AAQ4FJQ9"/>
<feature type="compositionally biased region" description="Polar residues" evidence="3">
    <location>
        <begin position="220"/>
        <end position="230"/>
    </location>
</feature>
<evidence type="ECO:0000256" key="3">
    <source>
        <dbReference type="SAM" id="MobiDB-lite"/>
    </source>
</evidence>